<dbReference type="Proteomes" id="UP000315295">
    <property type="component" value="Unassembled WGS sequence"/>
</dbReference>
<dbReference type="STRING" id="106549.A0A540MWH7"/>
<protein>
    <recommendedName>
        <fullName evidence="1">Reverse transcriptase Ty1/copia-type domain-containing protein</fullName>
    </recommendedName>
</protein>
<keyword evidence="3" id="KW-1185">Reference proteome</keyword>
<comment type="caution">
    <text evidence="2">The sequence shown here is derived from an EMBL/GenBank/DDBJ whole genome shotgun (WGS) entry which is preliminary data.</text>
</comment>
<dbReference type="Pfam" id="PF07727">
    <property type="entry name" value="RVT_2"/>
    <property type="match status" value="1"/>
</dbReference>
<gene>
    <name evidence="2" type="ORF">C1H46_011280</name>
</gene>
<dbReference type="EMBL" id="VIEB01000161">
    <property type="protein sequence ID" value="TQE03109.1"/>
    <property type="molecule type" value="Genomic_DNA"/>
</dbReference>
<evidence type="ECO:0000313" key="2">
    <source>
        <dbReference type="EMBL" id="TQE03109.1"/>
    </source>
</evidence>
<evidence type="ECO:0000259" key="1">
    <source>
        <dbReference type="Pfam" id="PF07727"/>
    </source>
</evidence>
<dbReference type="PANTHER" id="PTHR11439:SF502">
    <property type="entry name" value="SECRETED RXLR EFFECTOR PROTEIN 161-LIKE"/>
    <property type="match status" value="1"/>
</dbReference>
<dbReference type="AlphaFoldDB" id="A0A540MWH7"/>
<evidence type="ECO:0000313" key="3">
    <source>
        <dbReference type="Proteomes" id="UP000315295"/>
    </source>
</evidence>
<feature type="domain" description="Reverse transcriptase Ty1/copia-type" evidence="1">
    <location>
        <begin position="1"/>
        <end position="63"/>
    </location>
</feature>
<sequence length="310" mass="34748">MIAEFKGEMMRQYEMTDLGLLHHFLGLGVLQTDNYIFLHQKKYAKTLLEKFELRDCKPVATPLAMNEKLTKVDGSDLADETLYRQMVGSLLYLTTTRPDIMFAASLLARFMHNPTKKHMGTAKRVLRYIQGTVNYGVVYEKGKGAVLVGYCDSDWSGSEDDMRSTSGYAFNLGSGVFSWASIKQSSVALSTAEAEYISAAEATAQAIWLRFVLSDFGEEQAEPTKLLCDNTSAIAISKNPVHHHKTRHINRKFHFIRDALQDGEIDLVYCKTEEQVADIFTKALARDRFEVLRTALGVISAHILEGSVSL</sequence>
<dbReference type="CDD" id="cd09272">
    <property type="entry name" value="RNase_HI_RT_Ty1"/>
    <property type="match status" value="1"/>
</dbReference>
<dbReference type="InterPro" id="IPR013103">
    <property type="entry name" value="RVT_2"/>
</dbReference>
<proteinExistence type="predicted"/>
<dbReference type="InterPro" id="IPR043502">
    <property type="entry name" value="DNA/RNA_pol_sf"/>
</dbReference>
<dbReference type="SUPFAM" id="SSF56672">
    <property type="entry name" value="DNA/RNA polymerases"/>
    <property type="match status" value="1"/>
</dbReference>
<dbReference type="PANTHER" id="PTHR11439">
    <property type="entry name" value="GAG-POL-RELATED RETROTRANSPOSON"/>
    <property type="match status" value="1"/>
</dbReference>
<accession>A0A540MWH7</accession>
<organism evidence="2 3">
    <name type="scientific">Malus baccata</name>
    <name type="common">Siberian crab apple</name>
    <name type="synonym">Pyrus baccata</name>
    <dbReference type="NCBI Taxonomy" id="106549"/>
    <lineage>
        <taxon>Eukaryota</taxon>
        <taxon>Viridiplantae</taxon>
        <taxon>Streptophyta</taxon>
        <taxon>Embryophyta</taxon>
        <taxon>Tracheophyta</taxon>
        <taxon>Spermatophyta</taxon>
        <taxon>Magnoliopsida</taxon>
        <taxon>eudicotyledons</taxon>
        <taxon>Gunneridae</taxon>
        <taxon>Pentapetalae</taxon>
        <taxon>rosids</taxon>
        <taxon>fabids</taxon>
        <taxon>Rosales</taxon>
        <taxon>Rosaceae</taxon>
        <taxon>Amygdaloideae</taxon>
        <taxon>Maleae</taxon>
        <taxon>Malus</taxon>
    </lineage>
</organism>
<reference evidence="2 3" key="1">
    <citation type="journal article" date="2019" name="G3 (Bethesda)">
        <title>Sequencing of a Wild Apple (Malus baccata) Genome Unravels the Differences Between Cultivated and Wild Apple Species Regarding Disease Resistance and Cold Tolerance.</title>
        <authorList>
            <person name="Chen X."/>
        </authorList>
    </citation>
    <scope>NUCLEOTIDE SEQUENCE [LARGE SCALE GENOMIC DNA]</scope>
    <source>
        <strain evidence="3">cv. Shandingzi</strain>
        <tissue evidence="2">Leaves</tissue>
    </source>
</reference>
<name>A0A540MWH7_MALBA</name>